<evidence type="ECO:0000256" key="8">
    <source>
        <dbReference type="SAM" id="MobiDB-lite"/>
    </source>
</evidence>
<dbReference type="FunFam" id="2.40.50.140:FF:000174">
    <property type="entry name" value="DNA replication licensing factor mcm10"/>
    <property type="match status" value="1"/>
</dbReference>
<evidence type="ECO:0000256" key="1">
    <source>
        <dbReference type="ARBA" id="ARBA00004123"/>
    </source>
</evidence>
<feature type="region of interest" description="Disordered" evidence="8">
    <location>
        <begin position="280"/>
        <end position="381"/>
    </location>
</feature>
<sequence>MTTMVEIPWPPKSPREALLSSPSGRKRLEELQRLQGNPGSPLKRSVTTPDLRSRAAQLLNDGLDEDEDEDEDEETLKLKLAAIEARLKLKQLQKSRAKSGTPARTAHDGDSALVRPTSAVSNSSQSQTYFPRNRVERRSQHDTSLENVQVPLSPTRRPTAPVDPVSPRRYILGIDKGLKSRDVSLKRPPSSRGTGPASATYSSRTPASRDGWVSQSNKLLQTVTGDNEYSRPKSFSERMAESRSEEKARQDRIERAERIQANRSTAFHIDKNEVEVLKAAAEARKDESPRSPVRSRQTESFSREDVLRSYGKLKPSLKRSQTLPSVRNQDLDANHKEPRSYLHRRNLKSESQAHLPLPESSQPSVTDESQGENGGDSSKYEAFSGLHLSNRILPHSFLTRTLEDKKVLRIPDLLRTIRGPSFELPEDIDTDYVVFGIVASKSEPRQVKSQKNVSRKEADPFDDGLNNTNSYMVITLTDLKWTIDLFLFETAFPRYYRLSEGILVAILNPTIMPPPKHKTDTNKFSLAISSSDDTVLEVGYAQDLGFCKAIRKDGKTCHAWVDGRKTEFCDFHVDLQVRKTQAGRMGVNGGPGMYGPGGRSAPRTGYFTGGGGAAGGNRPGSRTGLKPTGAQYDQGSQSVFYVAPAPKTFSRGGVGGANIHRTQHPLGQSAASLIDADTDDPFIAAGRMGRGRDSKEERFRKRLADKQREKDITEKLITSRTSGVGAEYLRARGNDHVVPASRPSDVAAKGQAKKPGDRDSAAATLGLASLRKAAAVNLSPLKRAHDGGSDRSSHGGSSAVKKTRFITSHGIKEAGRDSLGGKFEMVATNNHDDDDDDDDDGLDII</sequence>
<dbReference type="InterPro" id="IPR040184">
    <property type="entry name" value="Mcm10"/>
</dbReference>
<evidence type="ECO:0000256" key="4">
    <source>
        <dbReference type="ARBA" id="ARBA00022723"/>
    </source>
</evidence>
<dbReference type="InterPro" id="IPR012340">
    <property type="entry name" value="NA-bd_OB-fold"/>
</dbReference>
<dbReference type="GO" id="GO:0006270">
    <property type="term" value="P:DNA replication initiation"/>
    <property type="evidence" value="ECO:0007669"/>
    <property type="project" value="InterPro"/>
</dbReference>
<evidence type="ECO:0000256" key="5">
    <source>
        <dbReference type="ARBA" id="ARBA00022771"/>
    </source>
</evidence>
<keyword evidence="6" id="KW-0862">Zinc</keyword>
<keyword evidence="4" id="KW-0479">Metal-binding</keyword>
<dbReference type="Pfam" id="PF22379">
    <property type="entry name" value="OB_MCM10"/>
    <property type="match status" value="1"/>
</dbReference>
<comment type="subcellular location">
    <subcellularLocation>
        <location evidence="1">Nucleus</location>
    </subcellularLocation>
</comment>
<comment type="similarity">
    <text evidence="2">Belongs to the MCM10 family.</text>
</comment>
<feature type="compositionally biased region" description="Basic and acidic residues" evidence="8">
    <location>
        <begin position="690"/>
        <end position="706"/>
    </location>
</feature>
<dbReference type="GO" id="GO:0008270">
    <property type="term" value="F:zinc ion binding"/>
    <property type="evidence" value="ECO:0007669"/>
    <property type="project" value="UniProtKB-KW"/>
</dbReference>
<organism evidence="11 12">
    <name type="scientific">Aspergillus saccharolyticus JOP 1030-1</name>
    <dbReference type="NCBI Taxonomy" id="1450539"/>
    <lineage>
        <taxon>Eukaryota</taxon>
        <taxon>Fungi</taxon>
        <taxon>Dikarya</taxon>
        <taxon>Ascomycota</taxon>
        <taxon>Pezizomycotina</taxon>
        <taxon>Eurotiomycetes</taxon>
        <taxon>Eurotiomycetidae</taxon>
        <taxon>Eurotiales</taxon>
        <taxon>Aspergillaceae</taxon>
        <taxon>Aspergillus</taxon>
        <taxon>Aspergillus subgen. Circumdati</taxon>
    </lineage>
</organism>
<feature type="region of interest" description="Disordered" evidence="8">
    <location>
        <begin position="781"/>
        <end position="845"/>
    </location>
</feature>
<proteinExistence type="inferred from homology"/>
<evidence type="ECO:0000259" key="10">
    <source>
        <dbReference type="Pfam" id="PF22379"/>
    </source>
</evidence>
<gene>
    <name evidence="11" type="ORF">BP01DRAFT_323339</name>
</gene>
<protein>
    <submittedName>
        <fullName evidence="11">Uncharacterized protein</fullName>
    </submittedName>
</protein>
<dbReference type="OrthoDB" id="273123at2759"/>
<dbReference type="GO" id="GO:0003688">
    <property type="term" value="F:DNA replication origin binding"/>
    <property type="evidence" value="ECO:0007669"/>
    <property type="project" value="TreeGrafter"/>
</dbReference>
<feature type="compositionally biased region" description="Polar residues" evidence="8">
    <location>
        <begin position="359"/>
        <end position="368"/>
    </location>
</feature>
<feature type="domain" description="MCM10 OB-fold" evidence="10">
    <location>
        <begin position="467"/>
        <end position="531"/>
    </location>
</feature>
<keyword evidence="5" id="KW-0863">Zinc-finger</keyword>
<dbReference type="Pfam" id="PF09329">
    <property type="entry name" value="zf-primase"/>
    <property type="match status" value="1"/>
</dbReference>
<dbReference type="PANTHER" id="PTHR13454">
    <property type="entry name" value="PROTEIN MCM10 HOMOLOG"/>
    <property type="match status" value="1"/>
</dbReference>
<feature type="region of interest" description="Disordered" evidence="8">
    <location>
        <begin position="734"/>
        <end position="759"/>
    </location>
</feature>
<keyword evidence="12" id="KW-1185">Reference proteome</keyword>
<keyword evidence="3" id="KW-0235">DNA replication</keyword>
<keyword evidence="7" id="KW-0539">Nucleus</keyword>
<evidence type="ECO:0000256" key="6">
    <source>
        <dbReference type="ARBA" id="ARBA00022833"/>
    </source>
</evidence>
<feature type="region of interest" description="Disordered" evidence="8">
    <location>
        <begin position="1"/>
        <end position="74"/>
    </location>
</feature>
<feature type="region of interest" description="Disordered" evidence="8">
    <location>
        <begin position="92"/>
        <end position="253"/>
    </location>
</feature>
<evidence type="ECO:0000256" key="3">
    <source>
        <dbReference type="ARBA" id="ARBA00022705"/>
    </source>
</evidence>
<evidence type="ECO:0000256" key="7">
    <source>
        <dbReference type="ARBA" id="ARBA00023242"/>
    </source>
</evidence>
<feature type="compositionally biased region" description="Basic and acidic residues" evidence="8">
    <location>
        <begin position="133"/>
        <end position="144"/>
    </location>
</feature>
<feature type="compositionally biased region" description="Polar residues" evidence="8">
    <location>
        <begin position="213"/>
        <end position="227"/>
    </location>
</feature>
<feature type="compositionally biased region" description="Basic and acidic residues" evidence="8">
    <location>
        <begin position="329"/>
        <end position="340"/>
    </location>
</feature>
<dbReference type="STRING" id="1450539.A0A318ZHZ5"/>
<evidence type="ECO:0000313" key="11">
    <source>
        <dbReference type="EMBL" id="PYH43320.1"/>
    </source>
</evidence>
<dbReference type="InterPro" id="IPR055065">
    <property type="entry name" value="OB_MCM10"/>
</dbReference>
<feature type="compositionally biased region" description="Acidic residues" evidence="8">
    <location>
        <begin position="832"/>
        <end position="845"/>
    </location>
</feature>
<evidence type="ECO:0000313" key="12">
    <source>
        <dbReference type="Proteomes" id="UP000248349"/>
    </source>
</evidence>
<evidence type="ECO:0000256" key="2">
    <source>
        <dbReference type="ARBA" id="ARBA00009679"/>
    </source>
</evidence>
<feature type="compositionally biased region" description="Acidic residues" evidence="8">
    <location>
        <begin position="62"/>
        <end position="74"/>
    </location>
</feature>
<dbReference type="GeneID" id="37074017"/>
<dbReference type="AlphaFoldDB" id="A0A318ZHZ5"/>
<dbReference type="Proteomes" id="UP000248349">
    <property type="component" value="Unassembled WGS sequence"/>
</dbReference>
<dbReference type="GO" id="GO:0043596">
    <property type="term" value="C:nuclear replication fork"/>
    <property type="evidence" value="ECO:0007669"/>
    <property type="project" value="TreeGrafter"/>
</dbReference>
<dbReference type="GO" id="GO:0003697">
    <property type="term" value="F:single-stranded DNA binding"/>
    <property type="evidence" value="ECO:0007669"/>
    <property type="project" value="InterPro"/>
</dbReference>
<evidence type="ECO:0000259" key="9">
    <source>
        <dbReference type="Pfam" id="PF09329"/>
    </source>
</evidence>
<dbReference type="PANTHER" id="PTHR13454:SF11">
    <property type="entry name" value="PROTEIN MCM10 HOMOLOG"/>
    <property type="match status" value="1"/>
</dbReference>
<feature type="compositionally biased region" description="Basic and acidic residues" evidence="8">
    <location>
        <begin position="783"/>
        <end position="793"/>
    </location>
</feature>
<feature type="compositionally biased region" description="Basic and acidic residues" evidence="8">
    <location>
        <begin position="176"/>
        <end position="185"/>
    </location>
</feature>
<dbReference type="RefSeq" id="XP_025429302.1">
    <property type="nucleotide sequence ID" value="XM_025572789.1"/>
</dbReference>
<feature type="compositionally biased region" description="Basic and acidic residues" evidence="8">
    <location>
        <begin position="228"/>
        <end position="253"/>
    </location>
</feature>
<feature type="compositionally biased region" description="Polar residues" evidence="8">
    <location>
        <begin position="118"/>
        <end position="130"/>
    </location>
</feature>
<accession>A0A318ZHZ5</accession>
<feature type="compositionally biased region" description="Basic and acidic residues" evidence="8">
    <location>
        <begin position="280"/>
        <end position="289"/>
    </location>
</feature>
<feature type="compositionally biased region" description="Polar residues" evidence="8">
    <location>
        <begin position="318"/>
        <end position="328"/>
    </location>
</feature>
<reference evidence="11 12" key="1">
    <citation type="submission" date="2016-12" db="EMBL/GenBank/DDBJ databases">
        <title>The genomes of Aspergillus section Nigri reveals drivers in fungal speciation.</title>
        <authorList>
            <consortium name="DOE Joint Genome Institute"/>
            <person name="Vesth T.C."/>
            <person name="Nybo J."/>
            <person name="Theobald S."/>
            <person name="Brandl J."/>
            <person name="Frisvad J.C."/>
            <person name="Nielsen K.F."/>
            <person name="Lyhne E.K."/>
            <person name="Kogle M.E."/>
            <person name="Kuo A."/>
            <person name="Riley R."/>
            <person name="Clum A."/>
            <person name="Nolan M."/>
            <person name="Lipzen A."/>
            <person name="Salamov A."/>
            <person name="Henrissat B."/>
            <person name="Wiebenga A."/>
            <person name="De Vries R.P."/>
            <person name="Grigoriev I.V."/>
            <person name="Mortensen U.H."/>
            <person name="Andersen M.R."/>
            <person name="Baker S.E."/>
        </authorList>
    </citation>
    <scope>NUCLEOTIDE SEQUENCE [LARGE SCALE GENOMIC DNA]</scope>
    <source>
        <strain evidence="11 12">JOP 1030-1</strain>
    </source>
</reference>
<name>A0A318ZHZ5_9EURO</name>
<dbReference type="InterPro" id="IPR015408">
    <property type="entry name" value="Znf_Mcm10/DnaG"/>
</dbReference>
<dbReference type="EMBL" id="KZ821244">
    <property type="protein sequence ID" value="PYH43320.1"/>
    <property type="molecule type" value="Genomic_DNA"/>
</dbReference>
<feature type="domain" description="Zinc finger Mcm10/DnaG-type" evidence="9">
    <location>
        <begin position="539"/>
        <end position="584"/>
    </location>
</feature>
<feature type="compositionally biased region" description="Polar residues" evidence="8">
    <location>
        <begin position="191"/>
        <end position="206"/>
    </location>
</feature>
<feature type="region of interest" description="Disordered" evidence="8">
    <location>
        <begin position="685"/>
        <end position="706"/>
    </location>
</feature>
<dbReference type="Gene3D" id="2.40.50.140">
    <property type="entry name" value="Nucleic acid-binding proteins"/>
    <property type="match status" value="1"/>
</dbReference>